<dbReference type="GO" id="GO:0006783">
    <property type="term" value="P:heme biosynthetic process"/>
    <property type="evidence" value="ECO:0007669"/>
    <property type="project" value="UniProtKB-UniRule"/>
</dbReference>
<keyword evidence="9 11" id="KW-0560">Oxidoreductase</keyword>
<dbReference type="UniPathway" id="UPA00252"/>
<evidence type="ECO:0000256" key="5">
    <source>
        <dbReference type="ARBA" id="ARBA00012402"/>
    </source>
</evidence>
<dbReference type="PANTHER" id="PTHR42923">
    <property type="entry name" value="PROTOPORPHYRINOGEN OXIDASE"/>
    <property type="match status" value="1"/>
</dbReference>
<dbReference type="InterPro" id="IPR050464">
    <property type="entry name" value="Zeta_carotene_desat/Oxidored"/>
</dbReference>
<evidence type="ECO:0000256" key="11">
    <source>
        <dbReference type="RuleBase" id="RU364052"/>
    </source>
</evidence>
<organism evidence="13 14">
    <name type="scientific">Sinobaca qinghaiensis</name>
    <dbReference type="NCBI Taxonomy" id="342944"/>
    <lineage>
        <taxon>Bacteria</taxon>
        <taxon>Bacillati</taxon>
        <taxon>Bacillota</taxon>
        <taxon>Bacilli</taxon>
        <taxon>Bacillales</taxon>
        <taxon>Sporolactobacillaceae</taxon>
        <taxon>Sinobaca</taxon>
    </lineage>
</organism>
<dbReference type="EMBL" id="RAPK01000009">
    <property type="protein sequence ID" value="RKD73118.1"/>
    <property type="molecule type" value="Genomic_DNA"/>
</dbReference>
<comment type="catalytic activity">
    <reaction evidence="1">
        <text>coproporphyrinogen III + 3 O2 = coproporphyrin III + 3 H2O2</text>
        <dbReference type="Rhea" id="RHEA:43436"/>
        <dbReference type="ChEBI" id="CHEBI:15379"/>
        <dbReference type="ChEBI" id="CHEBI:16240"/>
        <dbReference type="ChEBI" id="CHEBI:57309"/>
        <dbReference type="ChEBI" id="CHEBI:131725"/>
        <dbReference type="EC" id="1.3.3.15"/>
    </reaction>
    <physiologicalReaction direction="left-to-right" evidence="1">
        <dbReference type="Rhea" id="RHEA:43437"/>
    </physiologicalReaction>
</comment>
<proteinExistence type="inferred from homology"/>
<dbReference type="InterPro" id="IPR004572">
    <property type="entry name" value="Protoporphyrinogen_oxidase"/>
</dbReference>
<dbReference type="GO" id="GO:0005737">
    <property type="term" value="C:cytoplasm"/>
    <property type="evidence" value="ECO:0007669"/>
    <property type="project" value="UniProtKB-SubCell"/>
</dbReference>
<dbReference type="EC" id="1.3.3.15" evidence="5 11"/>
<dbReference type="NCBIfam" id="NF008845">
    <property type="entry name" value="PRK11883.1-5"/>
    <property type="match status" value="1"/>
</dbReference>
<dbReference type="PANTHER" id="PTHR42923:SF3">
    <property type="entry name" value="PROTOPORPHYRINOGEN OXIDASE"/>
    <property type="match status" value="1"/>
</dbReference>
<dbReference type="SUPFAM" id="SSF51905">
    <property type="entry name" value="FAD/NAD(P)-binding domain"/>
    <property type="match status" value="1"/>
</dbReference>
<keyword evidence="8 11" id="KW-0274">FAD</keyword>
<name>A0A419V3P7_9BACL</name>
<dbReference type="Proteomes" id="UP000285120">
    <property type="component" value="Unassembled WGS sequence"/>
</dbReference>
<comment type="similarity">
    <text evidence="4 11">Belongs to the protoporphyrinogen/coproporphyrinogen oxidase family. Coproporphyrinogen III oxidase subfamily.</text>
</comment>
<evidence type="ECO:0000259" key="12">
    <source>
        <dbReference type="Pfam" id="PF01593"/>
    </source>
</evidence>
<dbReference type="AlphaFoldDB" id="A0A419V3P7"/>
<sequence>MTTKTAIIGGGITGLSAAYYLQKAIMANDLDMEFKLFESSGRLGGKIQTEYRNGFVMERGPDSFLARKESASRLAKEVGIDKELVSNYAGQAYILKKTNLYPIPKGSVMGVPTKWMPFWKTPLLSFKGKVRALADLVIPKSSPAEDQSLGGFFRRRLGSEAVDYLIDPLLSGVYAGDIDKLSLQATYPQFFEAEQKYQSLMRGLKPPAPDKNEEPSKKKGAFLSFERGLYSLVEAIENHLEEEAVKKDTTLTRLSKTDRGMMLHFKDGSTEEVDNVIMATPPHVTSRLLQDPVIEKTLGSIPSTTVATISMTFEAGEVPEAFDGTGFVVSKKADYTITACTWTHRKWKHSAPAGKALIRCYVGKPGGEDIVEKTDEEILNAVRHDLEKIMQIQAEPSDFLVTRWRQSMPQYEIGHKQALAETRNRLQTAFPAVYAGGAAFEGVGLPDCILQGEKGAQFVLQHEKY</sequence>
<keyword evidence="7 11" id="KW-0285">Flavoprotein</keyword>
<evidence type="ECO:0000256" key="3">
    <source>
        <dbReference type="ARBA" id="ARBA00004744"/>
    </source>
</evidence>
<dbReference type="RefSeq" id="WP_120193495.1">
    <property type="nucleotide sequence ID" value="NZ_RAPK01000009.1"/>
</dbReference>
<keyword evidence="10 11" id="KW-0350">Heme biosynthesis</keyword>
<gene>
    <name evidence="13" type="ORF">ATL39_2323</name>
</gene>
<dbReference type="Gene3D" id="3.90.660.20">
    <property type="entry name" value="Protoporphyrinogen oxidase, mitochondrial, domain 2"/>
    <property type="match status" value="1"/>
</dbReference>
<dbReference type="GO" id="GO:0004729">
    <property type="term" value="F:oxygen-dependent protoporphyrinogen oxidase activity"/>
    <property type="evidence" value="ECO:0007669"/>
    <property type="project" value="UniProtKB-UniRule"/>
</dbReference>
<reference evidence="13 14" key="1">
    <citation type="submission" date="2018-09" db="EMBL/GenBank/DDBJ databases">
        <title>Genomic Encyclopedia of Archaeal and Bacterial Type Strains, Phase II (KMG-II): from individual species to whole genera.</title>
        <authorList>
            <person name="Goeker M."/>
        </authorList>
    </citation>
    <scope>NUCLEOTIDE SEQUENCE [LARGE SCALE GENOMIC DNA]</scope>
    <source>
        <strain evidence="13 14">DSM 17008</strain>
    </source>
</reference>
<feature type="domain" description="Amine oxidase" evidence="12">
    <location>
        <begin position="12"/>
        <end position="459"/>
    </location>
</feature>
<protein>
    <recommendedName>
        <fullName evidence="6 11">Coproporphyrinogen III oxidase</fullName>
        <ecNumber evidence="5 11">1.3.3.15</ecNumber>
    </recommendedName>
</protein>
<keyword evidence="11" id="KW-0963">Cytoplasm</keyword>
<evidence type="ECO:0000256" key="10">
    <source>
        <dbReference type="ARBA" id="ARBA00023133"/>
    </source>
</evidence>
<dbReference type="Gene3D" id="3.50.50.60">
    <property type="entry name" value="FAD/NAD(P)-binding domain"/>
    <property type="match status" value="1"/>
</dbReference>
<evidence type="ECO:0000313" key="14">
    <source>
        <dbReference type="Proteomes" id="UP000285120"/>
    </source>
</evidence>
<evidence type="ECO:0000256" key="1">
    <source>
        <dbReference type="ARBA" id="ARBA00001755"/>
    </source>
</evidence>
<evidence type="ECO:0000256" key="8">
    <source>
        <dbReference type="ARBA" id="ARBA00022827"/>
    </source>
</evidence>
<comment type="pathway">
    <text evidence="3 11">Porphyrin-containing compound metabolism; protoheme biosynthesis.</text>
</comment>
<keyword evidence="14" id="KW-1185">Reference proteome</keyword>
<dbReference type="NCBIfam" id="TIGR00562">
    <property type="entry name" value="proto_IX_ox"/>
    <property type="match status" value="1"/>
</dbReference>
<comment type="function">
    <text evidence="11">Involved in coproporphyrin-dependent heme b biosynthesis. Catalyzes the oxidation of coproporphyrinogen III to coproporphyrin III.</text>
</comment>
<evidence type="ECO:0000256" key="9">
    <source>
        <dbReference type="ARBA" id="ARBA00023002"/>
    </source>
</evidence>
<comment type="subcellular location">
    <subcellularLocation>
        <location evidence="11">Cytoplasm</location>
    </subcellularLocation>
</comment>
<evidence type="ECO:0000256" key="7">
    <source>
        <dbReference type="ARBA" id="ARBA00022630"/>
    </source>
</evidence>
<evidence type="ECO:0000256" key="4">
    <source>
        <dbReference type="ARBA" id="ARBA00008310"/>
    </source>
</evidence>
<comment type="cofactor">
    <cofactor evidence="2 11">
        <name>FAD</name>
        <dbReference type="ChEBI" id="CHEBI:57692"/>
    </cofactor>
</comment>
<dbReference type="InterPro" id="IPR036188">
    <property type="entry name" value="FAD/NAD-bd_sf"/>
</dbReference>
<dbReference type="SUPFAM" id="SSF54373">
    <property type="entry name" value="FAD-linked reductases, C-terminal domain"/>
    <property type="match status" value="1"/>
</dbReference>
<comment type="caution">
    <text evidence="13">The sequence shown here is derived from an EMBL/GenBank/DDBJ whole genome shotgun (WGS) entry which is preliminary data.</text>
</comment>
<evidence type="ECO:0000313" key="13">
    <source>
        <dbReference type="EMBL" id="RKD73118.1"/>
    </source>
</evidence>
<evidence type="ECO:0000256" key="2">
    <source>
        <dbReference type="ARBA" id="ARBA00001974"/>
    </source>
</evidence>
<evidence type="ECO:0000256" key="6">
    <source>
        <dbReference type="ARBA" id="ARBA00019046"/>
    </source>
</evidence>
<accession>A0A419V3P7</accession>
<dbReference type="Pfam" id="PF01593">
    <property type="entry name" value="Amino_oxidase"/>
    <property type="match status" value="1"/>
</dbReference>
<dbReference type="InterPro" id="IPR002937">
    <property type="entry name" value="Amino_oxidase"/>
</dbReference>
<dbReference type="OrthoDB" id="9805195at2"/>
<dbReference type="Gene3D" id="1.10.3110.10">
    <property type="entry name" value="protoporphyrinogen ix oxidase, domain 3"/>
    <property type="match status" value="1"/>
</dbReference>